<organism evidence="2 3">
    <name type="scientific">Tanacetum coccineum</name>
    <dbReference type="NCBI Taxonomy" id="301880"/>
    <lineage>
        <taxon>Eukaryota</taxon>
        <taxon>Viridiplantae</taxon>
        <taxon>Streptophyta</taxon>
        <taxon>Embryophyta</taxon>
        <taxon>Tracheophyta</taxon>
        <taxon>Spermatophyta</taxon>
        <taxon>Magnoliopsida</taxon>
        <taxon>eudicotyledons</taxon>
        <taxon>Gunneridae</taxon>
        <taxon>Pentapetalae</taxon>
        <taxon>asterids</taxon>
        <taxon>campanulids</taxon>
        <taxon>Asterales</taxon>
        <taxon>Asteraceae</taxon>
        <taxon>Asteroideae</taxon>
        <taxon>Anthemideae</taxon>
        <taxon>Anthemidinae</taxon>
        <taxon>Tanacetum</taxon>
    </lineage>
</organism>
<gene>
    <name evidence="2" type="ORF">Tco_0770804</name>
</gene>
<dbReference type="PANTHER" id="PTHR11439">
    <property type="entry name" value="GAG-POL-RELATED RETROTRANSPOSON"/>
    <property type="match status" value="1"/>
</dbReference>
<dbReference type="PANTHER" id="PTHR11439:SF495">
    <property type="entry name" value="REVERSE TRANSCRIPTASE, RNA-DEPENDENT DNA POLYMERASE-RELATED"/>
    <property type="match status" value="1"/>
</dbReference>
<sequence>MMQRTSLKKSDKYLFEGLDTRTSSTNSFNTTNNPICTASASSGPPLVSFDGSLPVDVHTYLDDPLMPNLEDTIEPQGTGIFGRAYDDDDFYNSHFDDKNVSAEADFNNMEPSIVVNEPKKITQALKDESWVEAMQEELLHFKLLNVWTLVDLAAGKKDIAQGHRQEEGIDYDEVFAPVARIEAIRLFLAYASYVNFTVYQMDVKSAFLYDTIEEEAPRAWYETLSNYLLENGFRSGSIDKTLFIKKIKNDILLVQVYVDDIIFGITKKSLSIEFEQLMHKRLQMSSMGEPTFFLGLQVEQRKCGIFFSQEKYVYDILKKFGFSSLKTASTPMETHKSLATSAAEPDVDVHLYRSMIGSLMYLTYSRPDIMFVVCACSRFQVTPKTSHMHAVKRIFRYLKGQPSLGLWYSKDLVLDLIAYSDSDYAGASIDRKSTTEGCEFLGCRLISRQCKKQTIMANSTTEAEYIAASNCYRHVLWLQNQLLDYGYNFIKTKIHIDNESTISVIKNPVAHSKTKHIEI</sequence>
<dbReference type="InterPro" id="IPR043502">
    <property type="entry name" value="DNA/RNA_pol_sf"/>
</dbReference>
<keyword evidence="3" id="KW-1185">Reference proteome</keyword>
<dbReference type="Proteomes" id="UP001151760">
    <property type="component" value="Unassembled WGS sequence"/>
</dbReference>
<dbReference type="SUPFAM" id="SSF56672">
    <property type="entry name" value="DNA/RNA polymerases"/>
    <property type="match status" value="1"/>
</dbReference>
<evidence type="ECO:0000313" key="3">
    <source>
        <dbReference type="Proteomes" id="UP001151760"/>
    </source>
</evidence>
<evidence type="ECO:0000313" key="2">
    <source>
        <dbReference type="EMBL" id="GJS88168.1"/>
    </source>
</evidence>
<dbReference type="EMBL" id="BQNB010011253">
    <property type="protein sequence ID" value="GJS88168.1"/>
    <property type="molecule type" value="Genomic_DNA"/>
</dbReference>
<proteinExistence type="predicted"/>
<accession>A0ABQ4ZD91</accession>
<name>A0ABQ4ZD91_9ASTR</name>
<protein>
    <submittedName>
        <fullName evidence="2">Ribonuclease H-like domain-containing protein</fullName>
    </submittedName>
</protein>
<dbReference type="InterPro" id="IPR013103">
    <property type="entry name" value="RVT_2"/>
</dbReference>
<dbReference type="CDD" id="cd09272">
    <property type="entry name" value="RNase_HI_RT_Ty1"/>
    <property type="match status" value="1"/>
</dbReference>
<feature type="domain" description="Reverse transcriptase Ty1/copia-type" evidence="1">
    <location>
        <begin position="215"/>
        <end position="333"/>
    </location>
</feature>
<evidence type="ECO:0000259" key="1">
    <source>
        <dbReference type="Pfam" id="PF07727"/>
    </source>
</evidence>
<reference evidence="2" key="1">
    <citation type="journal article" date="2022" name="Int. J. Mol. Sci.">
        <title>Draft Genome of Tanacetum Coccineum: Genomic Comparison of Closely Related Tanacetum-Family Plants.</title>
        <authorList>
            <person name="Yamashiro T."/>
            <person name="Shiraishi A."/>
            <person name="Nakayama K."/>
            <person name="Satake H."/>
        </authorList>
    </citation>
    <scope>NUCLEOTIDE SEQUENCE</scope>
</reference>
<comment type="caution">
    <text evidence="2">The sequence shown here is derived from an EMBL/GenBank/DDBJ whole genome shotgun (WGS) entry which is preliminary data.</text>
</comment>
<dbReference type="Pfam" id="PF07727">
    <property type="entry name" value="RVT_2"/>
    <property type="match status" value="1"/>
</dbReference>
<reference evidence="2" key="2">
    <citation type="submission" date="2022-01" db="EMBL/GenBank/DDBJ databases">
        <authorList>
            <person name="Yamashiro T."/>
            <person name="Shiraishi A."/>
            <person name="Satake H."/>
            <person name="Nakayama K."/>
        </authorList>
    </citation>
    <scope>NUCLEOTIDE SEQUENCE</scope>
</reference>